<protein>
    <submittedName>
        <fullName evidence="2">Uncharacterized protein</fullName>
    </submittedName>
</protein>
<dbReference type="AlphaFoldDB" id="A0A8H9GLC5"/>
<comment type="caution">
    <text evidence="2">The sequence shown here is derived from an EMBL/GenBank/DDBJ whole genome shotgun (WGS) entry which is preliminary data.</text>
</comment>
<dbReference type="EMBL" id="BMPT01000016">
    <property type="protein sequence ID" value="GGM36356.1"/>
    <property type="molecule type" value="Genomic_DNA"/>
</dbReference>
<organism evidence="2 3">
    <name type="scientific">Promicromonospora citrea</name>
    <dbReference type="NCBI Taxonomy" id="43677"/>
    <lineage>
        <taxon>Bacteria</taxon>
        <taxon>Bacillati</taxon>
        <taxon>Actinomycetota</taxon>
        <taxon>Actinomycetes</taxon>
        <taxon>Micrococcales</taxon>
        <taxon>Promicromonosporaceae</taxon>
        <taxon>Promicromonospora</taxon>
    </lineage>
</organism>
<reference evidence="2" key="1">
    <citation type="journal article" date="2014" name="Int. J. Syst. Evol. Microbiol.">
        <title>Complete genome sequence of Corynebacterium casei LMG S-19264T (=DSM 44701T), isolated from a smear-ripened cheese.</title>
        <authorList>
            <consortium name="US DOE Joint Genome Institute (JGI-PGF)"/>
            <person name="Walter F."/>
            <person name="Albersmeier A."/>
            <person name="Kalinowski J."/>
            <person name="Ruckert C."/>
        </authorList>
    </citation>
    <scope>NUCLEOTIDE SEQUENCE</scope>
    <source>
        <strain evidence="2">JCM 3051</strain>
    </source>
</reference>
<name>A0A8H9GLC5_9MICO</name>
<dbReference type="Proteomes" id="UP000655589">
    <property type="component" value="Unassembled WGS sequence"/>
</dbReference>
<reference evidence="2" key="2">
    <citation type="submission" date="2020-09" db="EMBL/GenBank/DDBJ databases">
        <authorList>
            <person name="Sun Q."/>
            <person name="Ohkuma M."/>
        </authorList>
    </citation>
    <scope>NUCLEOTIDE SEQUENCE</scope>
    <source>
        <strain evidence="2">JCM 3051</strain>
    </source>
</reference>
<evidence type="ECO:0000313" key="3">
    <source>
        <dbReference type="Proteomes" id="UP000655589"/>
    </source>
</evidence>
<sequence>MPLMPDTAAIEIAVRLASRVGTPVADAEVDGAMVRQTVRLGDDEIPVELLLDARGMDPLIRSRQADARDVFPDVDENEGALRVAAENLMATIVAGPAFRAGVDQHGRIWRSDVSDPPTSDALEGNFRWESGG</sequence>
<keyword evidence="3" id="KW-1185">Reference proteome</keyword>
<evidence type="ECO:0000313" key="2">
    <source>
        <dbReference type="EMBL" id="GGM36356.1"/>
    </source>
</evidence>
<accession>A0A8H9GLC5</accession>
<feature type="region of interest" description="Disordered" evidence="1">
    <location>
        <begin position="109"/>
        <end position="132"/>
    </location>
</feature>
<evidence type="ECO:0000256" key="1">
    <source>
        <dbReference type="SAM" id="MobiDB-lite"/>
    </source>
</evidence>
<gene>
    <name evidence="2" type="ORF">GCM10010102_34730</name>
</gene>
<proteinExistence type="predicted"/>